<dbReference type="InterPro" id="IPR013783">
    <property type="entry name" value="Ig-like_fold"/>
</dbReference>
<feature type="chain" id="PRO_5035185771" evidence="1">
    <location>
        <begin position="28"/>
        <end position="1402"/>
    </location>
</feature>
<evidence type="ECO:0000313" key="3">
    <source>
        <dbReference type="EMBL" id="GIJ60191.1"/>
    </source>
</evidence>
<dbReference type="SUPFAM" id="SSF49785">
    <property type="entry name" value="Galactose-binding domain-like"/>
    <property type="match status" value="1"/>
</dbReference>
<keyword evidence="1" id="KW-0732">Signal</keyword>
<sequence length="1402" mass="150554">MPSRRVLSAAAIGLLLAAFAQAPAAHAAPNANTPYPVFSGDANPVPDERTGYHVRNQLRAIFDADVAAGAGGSPGNDFWVDRMLARTGNQPGGGNGDANGYLFSRGRAVFMKTHRPGVLGFGGEVAYIETVAGGQGAYTIAASVDGSGVTLAEDPAQRRQTPSYWRGVFTGAGLTVVLTKYITDANVAVSTVELSSTTGAARTVTLTASSPFARTADGVELTGAVPAFNKLTTLFPRFSGDGFTPVDGTLRQTLAVPASGPVVTKLQLGFVTREQPASTVEYQRYRGLDPRRAFTEHVTAYNRWWADNVPYLDTPENNIDKTLFYRWWLMRYNFLDADLPGNDYQFPTSMEGVLGYNNAIVLTVGMFVDDLKYFRDPVYSYGPWVSAGEVAKSSKYVDNPGDPANWSNSYTEYISEAAWRSYQLHGGPPGIARNLAEYAEYDVKGLQEAYDFDGNGLIEYNWGAMTGNDADAVSFHWRDGYLDRAENAYLYSNAKAAAAAYRVAGDRAKAAEMEAFALRVKQAVLRYLWEPARSTPDEMGLYGNLLKHRHVGSNQLVPWKEINNYYPYAVGLMPKPGDPDYTQPYVEALRLFADDAQYPIFPFTTANQADKAAAAEQGQPGSNNFSVINSTVTFRMLASVLRNYPSSYVDAEWYKKLLYWNAWAHYQNNGDNRYPDQNEFWANGSAAGQSIGYRSWIHHTILGATNFTVIEDAMGLRPRDDAKVELDPIDIGWDHFTANNIRYRDRDLTIVWDAPGGQNYYGGPEGYSVYLDGRLAFTADRLGKIVYDPATGRVQAAPGVRVRHSSRVPVQAPQDVRFPAGARIADVMRKAGVETGPGTGARNVAEGRPVTATFEAPDRGAAGAVNGTTINEPFWGTAGSPNASDSIEIDLRGRQKIDDVRVYFYNSSTSATVPGYAPPAQFTVSYDNGHGWRTVPKQARTPAYPRGNLNQVRFPAVEAKRLRITVQHAPGAKTGIKEIQAFGTGVRPPGATDAPPLADAWIDSSYTQAGSARLIGLAQDDGKPGTAVTAAWSVVEAPDGGAVAFDPADNPTTVARFTKSGRYTLRLTVSTGAESSTKDVVVNGTALTEGEINVAATATPSASYTAGWNNVNAVNDGKPPFFTGGAQVDLWGTWTGAEPATRWLQYDFPAPVRVDRASIDFWSDSTTGGVGVAVPKSWTLQYLNGTTWTDVTGATGFDPAVSGSTNQVTFDAVTTTALRATFNALPDAAGTAYSAVGVSEWRVFAAAATSIQTVDARTRVGVMPTLPATVDVTYADGARLPVPVTWTSIDPARLSTIGDFTVAGFVAGTTLTATAHVWVRGPDPVQINTIDPVAVSTVVGAAPTLPTTVTVAYNDGSRQSGIPVTWDAVDPSRYASPGTFDVPGQVSGTDKQATATVTVHPA</sequence>
<organism evidence="3 4">
    <name type="scientific">Virgisporangium aurantiacum</name>
    <dbReference type="NCBI Taxonomy" id="175570"/>
    <lineage>
        <taxon>Bacteria</taxon>
        <taxon>Bacillati</taxon>
        <taxon>Actinomycetota</taxon>
        <taxon>Actinomycetes</taxon>
        <taxon>Micromonosporales</taxon>
        <taxon>Micromonosporaceae</taxon>
        <taxon>Virgisporangium</taxon>
    </lineage>
</organism>
<dbReference type="InterPro" id="IPR012341">
    <property type="entry name" value="6hp_glycosidase-like_sf"/>
</dbReference>
<dbReference type="EMBL" id="BOPG01000050">
    <property type="protein sequence ID" value="GIJ60191.1"/>
    <property type="molecule type" value="Genomic_DNA"/>
</dbReference>
<proteinExistence type="predicted"/>
<dbReference type="Proteomes" id="UP000612585">
    <property type="component" value="Unassembled WGS sequence"/>
</dbReference>
<dbReference type="RefSeq" id="WP_204004141.1">
    <property type="nucleotide sequence ID" value="NZ_BOPG01000050.1"/>
</dbReference>
<reference evidence="3" key="1">
    <citation type="submission" date="2021-01" db="EMBL/GenBank/DDBJ databases">
        <title>Whole genome shotgun sequence of Virgisporangium aurantiacum NBRC 16421.</title>
        <authorList>
            <person name="Komaki H."/>
            <person name="Tamura T."/>
        </authorList>
    </citation>
    <scope>NUCLEOTIDE SEQUENCE</scope>
    <source>
        <strain evidence="3">NBRC 16421</strain>
    </source>
</reference>
<protein>
    <submittedName>
        <fullName evidence="3">Carbohydrate-binding protein</fullName>
    </submittedName>
</protein>
<accession>A0A8J4E3J9</accession>
<dbReference type="SUPFAM" id="SSF48208">
    <property type="entry name" value="Six-hairpin glycosidases"/>
    <property type="match status" value="1"/>
</dbReference>
<keyword evidence="4" id="KW-1185">Reference proteome</keyword>
<gene>
    <name evidence="3" type="ORF">Vau01_077070</name>
</gene>
<dbReference type="InterPro" id="IPR000421">
    <property type="entry name" value="FA58C"/>
</dbReference>
<evidence type="ECO:0000313" key="4">
    <source>
        <dbReference type="Proteomes" id="UP000612585"/>
    </source>
</evidence>
<evidence type="ECO:0000259" key="2">
    <source>
        <dbReference type="PROSITE" id="PS50022"/>
    </source>
</evidence>
<dbReference type="InterPro" id="IPR008928">
    <property type="entry name" value="6-hairpin_glycosidase_sf"/>
</dbReference>
<feature type="signal peptide" evidence="1">
    <location>
        <begin position="1"/>
        <end position="27"/>
    </location>
</feature>
<dbReference type="PROSITE" id="PS50022">
    <property type="entry name" value="FA58C_3"/>
    <property type="match status" value="1"/>
</dbReference>
<dbReference type="Gene3D" id="1.50.10.10">
    <property type="match status" value="1"/>
</dbReference>
<feature type="domain" description="F5/8 type C" evidence="2">
    <location>
        <begin position="832"/>
        <end position="984"/>
    </location>
</feature>
<name>A0A8J4E3J9_9ACTN</name>
<evidence type="ECO:0000256" key="1">
    <source>
        <dbReference type="SAM" id="SignalP"/>
    </source>
</evidence>
<comment type="caution">
    <text evidence="3">The sequence shown here is derived from an EMBL/GenBank/DDBJ whole genome shotgun (WGS) entry which is preliminary data.</text>
</comment>
<dbReference type="Gene3D" id="2.60.120.260">
    <property type="entry name" value="Galactose-binding domain-like"/>
    <property type="match status" value="2"/>
</dbReference>
<dbReference type="Gene3D" id="2.60.40.10">
    <property type="entry name" value="Immunoglobulins"/>
    <property type="match status" value="1"/>
</dbReference>
<dbReference type="Pfam" id="PF00754">
    <property type="entry name" value="F5_F8_type_C"/>
    <property type="match status" value="1"/>
</dbReference>
<dbReference type="GO" id="GO:0005975">
    <property type="term" value="P:carbohydrate metabolic process"/>
    <property type="evidence" value="ECO:0007669"/>
    <property type="project" value="InterPro"/>
</dbReference>
<dbReference type="InterPro" id="IPR011081">
    <property type="entry name" value="Big_4"/>
</dbReference>
<dbReference type="Pfam" id="PF07532">
    <property type="entry name" value="Big_4"/>
    <property type="match status" value="2"/>
</dbReference>
<dbReference type="InterPro" id="IPR008979">
    <property type="entry name" value="Galactose-bd-like_sf"/>
</dbReference>